<comment type="caution">
    <text evidence="1">The sequence shown here is derived from an EMBL/GenBank/DDBJ whole genome shotgun (WGS) entry which is preliminary data.</text>
</comment>
<dbReference type="Proteomes" id="UP000437638">
    <property type="component" value="Unassembled WGS sequence"/>
</dbReference>
<gene>
    <name evidence="1" type="ORF">GPM19_05795</name>
</gene>
<dbReference type="AlphaFoldDB" id="A0A7X3GZS7"/>
<proteinExistence type="predicted"/>
<reference evidence="1 2" key="1">
    <citation type="submission" date="2019-12" db="EMBL/GenBank/DDBJ databases">
        <title>Halomonas rutogse sp. nov. isolated from two lakes on Tibetan Plateau.</title>
        <authorList>
            <person name="Gao P."/>
        </authorList>
    </citation>
    <scope>NUCLEOTIDE SEQUENCE [LARGE SCALE GENOMIC DNA]</scope>
    <source>
        <strain evidence="1 2">ZH2S</strain>
    </source>
</reference>
<evidence type="ECO:0000313" key="2">
    <source>
        <dbReference type="Proteomes" id="UP000437638"/>
    </source>
</evidence>
<sequence length="68" mass="7862">MVLSFATLTTRLIIGDMQKLIVSEDYKMDGEIGFKVAELALFELWPVQLQFRVTQRRQYGELESIHSA</sequence>
<dbReference type="EMBL" id="WTKP01000003">
    <property type="protein sequence ID" value="MWJ27724.1"/>
    <property type="molecule type" value="Genomic_DNA"/>
</dbReference>
<keyword evidence="2" id="KW-1185">Reference proteome</keyword>
<accession>A0A7X3GZS7</accession>
<dbReference type="RefSeq" id="WP_160417920.1">
    <property type="nucleotide sequence ID" value="NZ_WTKP01000003.1"/>
</dbReference>
<evidence type="ECO:0000313" key="1">
    <source>
        <dbReference type="EMBL" id="MWJ27724.1"/>
    </source>
</evidence>
<protein>
    <submittedName>
        <fullName evidence="1">Uncharacterized protein</fullName>
    </submittedName>
</protein>
<organism evidence="1 2">
    <name type="scientific">Vreelandella zhuhanensis</name>
    <dbReference type="NCBI Taxonomy" id="2684210"/>
    <lineage>
        <taxon>Bacteria</taxon>
        <taxon>Pseudomonadati</taxon>
        <taxon>Pseudomonadota</taxon>
        <taxon>Gammaproteobacteria</taxon>
        <taxon>Oceanospirillales</taxon>
        <taxon>Halomonadaceae</taxon>
        <taxon>Vreelandella</taxon>
    </lineage>
</organism>
<name>A0A7X3GZS7_9GAMM</name>